<evidence type="ECO:0000256" key="2">
    <source>
        <dbReference type="ARBA" id="ARBA00022679"/>
    </source>
</evidence>
<evidence type="ECO:0000313" key="4">
    <source>
        <dbReference type="EMBL" id="KAG8465179.1"/>
    </source>
</evidence>
<dbReference type="EMBL" id="JAGTXO010000011">
    <property type="protein sequence ID" value="KAG8465179.1"/>
    <property type="molecule type" value="Genomic_DNA"/>
</dbReference>
<dbReference type="OMA" id="RVEMHLV"/>
<dbReference type="OrthoDB" id="4190at2759"/>
<dbReference type="Gene3D" id="3.40.50.150">
    <property type="entry name" value="Vaccinia Virus protein VP39"/>
    <property type="match status" value="1"/>
</dbReference>
<proteinExistence type="predicted"/>
<comment type="caution">
    <text evidence="4">The sequence shown here is derived from an EMBL/GenBank/DDBJ whole genome shotgun (WGS) entry which is preliminary data.</text>
</comment>
<keyword evidence="1" id="KW-0489">Methyltransferase</keyword>
<gene>
    <name evidence="4" type="ORF">KFE25_012542</name>
</gene>
<dbReference type="GO" id="GO:0008168">
    <property type="term" value="F:methyltransferase activity"/>
    <property type="evidence" value="ECO:0007669"/>
    <property type="project" value="UniProtKB-KW"/>
</dbReference>
<evidence type="ECO:0000313" key="5">
    <source>
        <dbReference type="Proteomes" id="UP000751190"/>
    </source>
</evidence>
<dbReference type="InterPro" id="IPR029063">
    <property type="entry name" value="SAM-dependent_MTases_sf"/>
</dbReference>
<keyword evidence="5" id="KW-1185">Reference proteome</keyword>
<organism evidence="4 5">
    <name type="scientific">Diacronema lutheri</name>
    <name type="common">Unicellular marine alga</name>
    <name type="synonym">Monochrysis lutheri</name>
    <dbReference type="NCBI Taxonomy" id="2081491"/>
    <lineage>
        <taxon>Eukaryota</taxon>
        <taxon>Haptista</taxon>
        <taxon>Haptophyta</taxon>
        <taxon>Pavlovophyceae</taxon>
        <taxon>Pavlovales</taxon>
        <taxon>Pavlovaceae</taxon>
        <taxon>Diacronema</taxon>
    </lineage>
</organism>
<dbReference type="Proteomes" id="UP000751190">
    <property type="component" value="Unassembled WGS sequence"/>
</dbReference>
<sequence length="400" mass="42814">MGWRASDALRRLARRDWSRAVGVRRTHATQALASGESLRMRVAPAFGGEARPGAQPPVDAGEQAAILRALSAETPSISCVYLYDALGSELFEQICETPEYYLTRVEGSLLRDITAQLVPFADEPPPERAAGGAALPPVAWVECSAGNGEKVAPLMLASAAVRPTTYVPLDVSASALAANLARFGGARGGEAHELRVRPIVGTNAHGLAEAARLSERKSFMLLGSSLGNALEPHAELGMIARHMAPRDRLLVGVDTPPASADASNAKSRADVVAAYNDARGVTAAFTLNALTHINRVGGTNFALADFAHRSEWCDERCAIVAHVEAVRDVVVSARLAIAPADAPPARVLELRKGERIFIEQSGKFSLRRMEAIAQRAGLRVTRHWLAPRDFYLVVECEPVL</sequence>
<dbReference type="InterPro" id="IPR051128">
    <property type="entry name" value="EgtD_Methyltrsf_superfamily"/>
</dbReference>
<evidence type="ECO:0000259" key="3">
    <source>
        <dbReference type="Pfam" id="PF10017"/>
    </source>
</evidence>
<dbReference type="InterPro" id="IPR019257">
    <property type="entry name" value="MeTrfase_dom"/>
</dbReference>
<reference evidence="4" key="1">
    <citation type="submission" date="2021-05" db="EMBL/GenBank/DDBJ databases">
        <title>The genome of the haptophyte Pavlova lutheri (Diacronema luteri, Pavlovales) - a model for lipid biosynthesis in eukaryotic algae.</title>
        <authorList>
            <person name="Hulatt C.J."/>
            <person name="Posewitz M.C."/>
        </authorList>
    </citation>
    <scope>NUCLEOTIDE SEQUENCE</scope>
    <source>
        <strain evidence="4">NIVA-4/92</strain>
    </source>
</reference>
<dbReference type="Pfam" id="PF10017">
    <property type="entry name" value="Methyltransf_33"/>
    <property type="match status" value="1"/>
</dbReference>
<accession>A0A8J5XL98</accession>
<protein>
    <recommendedName>
        <fullName evidence="3">Histidine-specific methyltransferase SAM-dependent domain-containing protein</fullName>
    </recommendedName>
</protein>
<dbReference type="PANTHER" id="PTHR43397:SF1">
    <property type="entry name" value="ERGOTHIONEINE BIOSYNTHESIS PROTEIN 1"/>
    <property type="match status" value="1"/>
</dbReference>
<dbReference type="GO" id="GO:0032259">
    <property type="term" value="P:methylation"/>
    <property type="evidence" value="ECO:0007669"/>
    <property type="project" value="UniProtKB-KW"/>
</dbReference>
<feature type="domain" description="Histidine-specific methyltransferase SAM-dependent" evidence="3">
    <location>
        <begin position="64"/>
        <end position="396"/>
    </location>
</feature>
<name>A0A8J5XL98_DIALT</name>
<dbReference type="PANTHER" id="PTHR43397">
    <property type="entry name" value="ERGOTHIONEINE BIOSYNTHESIS PROTEIN 1"/>
    <property type="match status" value="1"/>
</dbReference>
<dbReference type="AlphaFoldDB" id="A0A8J5XL98"/>
<evidence type="ECO:0000256" key="1">
    <source>
        <dbReference type="ARBA" id="ARBA00022603"/>
    </source>
</evidence>
<keyword evidence="2" id="KW-0808">Transferase</keyword>